<dbReference type="RefSeq" id="WP_230758179.1">
    <property type="nucleotide sequence ID" value="NZ_JAINWA010000003.1"/>
</dbReference>
<evidence type="ECO:0000256" key="1">
    <source>
        <dbReference type="ARBA" id="ARBA00006594"/>
    </source>
</evidence>
<dbReference type="InterPro" id="IPR029063">
    <property type="entry name" value="SAM-dependent_MTases_sf"/>
</dbReference>
<proteinExistence type="inferred from homology"/>
<gene>
    <name evidence="8" type="ORF">K7J14_14870</name>
</gene>
<sequence>MITTNTLFKTLGINNKNLLSVVNATGISKETLKYYNDSKKIPIGRDLEKICDFFQISPNYLKLRLGFLDNSILDVLSSETECLKKLFPYQPFVLNKGCPTPSFQTKLGKLYKQDCISFLKTIEDNSFDVIFADPPFNLNKLYPSKMNDSLKEEEYIAWQEEWVYECIRVLKPGGSFFIWNLPRWNTYLTPLLNSHLTFKHWISVDVKYSLPIPGRLYPSHYSLLYYIKGAKANTFHPDRLPMEICPNCQTDLRDYGGYKDKMNPLGVNLSDVWYDIPPVRHSKYKKRKGANELSLKLLDRIIEMSSNEGDIIFDPFGGSGTTYIVAELKNRSWVGTEIGPLEDIINRFSVLDEEKEYLQNIRAKLNCLFTEKDLKTRAKLGLWTPESVRKKKELANSLFDN</sequence>
<dbReference type="GO" id="GO:0003677">
    <property type="term" value="F:DNA binding"/>
    <property type="evidence" value="ECO:0007669"/>
    <property type="project" value="InterPro"/>
</dbReference>
<evidence type="ECO:0000256" key="6">
    <source>
        <dbReference type="ARBA" id="ARBA00047942"/>
    </source>
</evidence>
<evidence type="ECO:0000256" key="4">
    <source>
        <dbReference type="ARBA" id="ARBA00022679"/>
    </source>
</evidence>
<dbReference type="Pfam" id="PF01555">
    <property type="entry name" value="N6_N4_Mtase"/>
    <property type="match status" value="1"/>
</dbReference>
<name>A0AAE3JMR8_9SPIR</name>
<comment type="catalytic activity">
    <reaction evidence="6">
        <text>a 2'-deoxyadenosine in DNA + S-adenosyl-L-methionine = an N(6)-methyl-2'-deoxyadenosine in DNA + S-adenosyl-L-homocysteine + H(+)</text>
        <dbReference type="Rhea" id="RHEA:15197"/>
        <dbReference type="Rhea" id="RHEA-COMP:12418"/>
        <dbReference type="Rhea" id="RHEA-COMP:12419"/>
        <dbReference type="ChEBI" id="CHEBI:15378"/>
        <dbReference type="ChEBI" id="CHEBI:57856"/>
        <dbReference type="ChEBI" id="CHEBI:59789"/>
        <dbReference type="ChEBI" id="CHEBI:90615"/>
        <dbReference type="ChEBI" id="CHEBI:90616"/>
        <dbReference type="EC" id="2.1.1.72"/>
    </reaction>
</comment>
<reference evidence="8" key="1">
    <citation type="submission" date="2021-08" db="EMBL/GenBank/DDBJ databases">
        <title>Comparative analyses of Brucepasteria parasyntrophica and Teretinema zuelzerae.</title>
        <authorList>
            <person name="Song Y."/>
            <person name="Brune A."/>
        </authorList>
    </citation>
    <scope>NUCLEOTIDE SEQUENCE</scope>
    <source>
        <strain evidence="8">DSM 1903</strain>
    </source>
</reference>
<organism evidence="8 9">
    <name type="scientific">Teretinema zuelzerae</name>
    <dbReference type="NCBI Taxonomy" id="156"/>
    <lineage>
        <taxon>Bacteria</taxon>
        <taxon>Pseudomonadati</taxon>
        <taxon>Spirochaetota</taxon>
        <taxon>Spirochaetia</taxon>
        <taxon>Spirochaetales</taxon>
        <taxon>Treponemataceae</taxon>
        <taxon>Teretinema</taxon>
    </lineage>
</organism>
<evidence type="ECO:0000259" key="7">
    <source>
        <dbReference type="Pfam" id="PF01555"/>
    </source>
</evidence>
<dbReference type="CDD" id="cd02440">
    <property type="entry name" value="AdoMet_MTases"/>
    <property type="match status" value="1"/>
</dbReference>
<dbReference type="InterPro" id="IPR002941">
    <property type="entry name" value="DNA_methylase_N4/N6"/>
</dbReference>
<evidence type="ECO:0000256" key="2">
    <source>
        <dbReference type="ARBA" id="ARBA00011900"/>
    </source>
</evidence>
<dbReference type="SUPFAM" id="SSF53335">
    <property type="entry name" value="S-adenosyl-L-methionine-dependent methyltransferases"/>
    <property type="match status" value="1"/>
</dbReference>
<dbReference type="InterPro" id="IPR010982">
    <property type="entry name" value="Lambda_DNA-bd_dom_sf"/>
</dbReference>
<comment type="similarity">
    <text evidence="1">Belongs to the N(4)/N(6)-methyltransferase family.</text>
</comment>
<dbReference type="Gene3D" id="3.40.50.150">
    <property type="entry name" value="Vaccinia Virus protein VP39"/>
    <property type="match status" value="1"/>
</dbReference>
<comment type="caution">
    <text evidence="8">The sequence shown here is derived from an EMBL/GenBank/DDBJ whole genome shotgun (WGS) entry which is preliminary data.</text>
</comment>
<dbReference type="Gene3D" id="1.10.260.40">
    <property type="entry name" value="lambda repressor-like DNA-binding domains"/>
    <property type="match status" value="1"/>
</dbReference>
<dbReference type="InterPro" id="IPR002295">
    <property type="entry name" value="N4/N6-MTase_EcoPI_Mod-like"/>
</dbReference>
<dbReference type="Proteomes" id="UP001198163">
    <property type="component" value="Unassembled WGS sequence"/>
</dbReference>
<keyword evidence="5" id="KW-0949">S-adenosyl-L-methionine</keyword>
<keyword evidence="4" id="KW-0808">Transferase</keyword>
<feature type="domain" description="DNA methylase N-4/N-6" evidence="7">
    <location>
        <begin position="128"/>
        <end position="339"/>
    </location>
</feature>
<dbReference type="GO" id="GO:0032259">
    <property type="term" value="P:methylation"/>
    <property type="evidence" value="ECO:0007669"/>
    <property type="project" value="UniProtKB-KW"/>
</dbReference>
<dbReference type="PRINTS" id="PR00506">
    <property type="entry name" value="D21N6MTFRASE"/>
</dbReference>
<accession>A0AAE3JMR8</accession>
<dbReference type="AlphaFoldDB" id="A0AAE3JMR8"/>
<dbReference type="InterPro" id="IPR002052">
    <property type="entry name" value="DNA_methylase_N6_adenine_CS"/>
</dbReference>
<protein>
    <recommendedName>
        <fullName evidence="2">site-specific DNA-methyltransferase (adenine-specific)</fullName>
        <ecNumber evidence="2">2.1.1.72</ecNumber>
    </recommendedName>
</protein>
<dbReference type="EC" id="2.1.1.72" evidence="2"/>
<keyword evidence="3" id="KW-0489">Methyltransferase</keyword>
<keyword evidence="9" id="KW-1185">Reference proteome</keyword>
<evidence type="ECO:0000256" key="5">
    <source>
        <dbReference type="ARBA" id="ARBA00022691"/>
    </source>
</evidence>
<evidence type="ECO:0000313" key="8">
    <source>
        <dbReference type="EMBL" id="MCD1655979.1"/>
    </source>
</evidence>
<dbReference type="GO" id="GO:0009007">
    <property type="term" value="F:site-specific DNA-methyltransferase (adenine-specific) activity"/>
    <property type="evidence" value="ECO:0007669"/>
    <property type="project" value="UniProtKB-EC"/>
</dbReference>
<dbReference type="PROSITE" id="PS00092">
    <property type="entry name" value="N6_MTASE"/>
    <property type="match status" value="1"/>
</dbReference>
<dbReference type="GO" id="GO:0008170">
    <property type="term" value="F:N-methyltransferase activity"/>
    <property type="evidence" value="ECO:0007669"/>
    <property type="project" value="InterPro"/>
</dbReference>
<dbReference type="EMBL" id="JAINWA010000003">
    <property type="protein sequence ID" value="MCD1655979.1"/>
    <property type="molecule type" value="Genomic_DNA"/>
</dbReference>
<evidence type="ECO:0000256" key="3">
    <source>
        <dbReference type="ARBA" id="ARBA00022603"/>
    </source>
</evidence>
<evidence type="ECO:0000313" key="9">
    <source>
        <dbReference type="Proteomes" id="UP001198163"/>
    </source>
</evidence>